<dbReference type="PROSITE" id="PS50949">
    <property type="entry name" value="HTH_GNTR"/>
    <property type="match status" value="1"/>
</dbReference>
<dbReference type="GO" id="GO:0003700">
    <property type="term" value="F:DNA-binding transcription factor activity"/>
    <property type="evidence" value="ECO:0007669"/>
    <property type="project" value="InterPro"/>
</dbReference>
<dbReference type="SUPFAM" id="SSF53383">
    <property type="entry name" value="PLP-dependent transferases"/>
    <property type="match status" value="1"/>
</dbReference>
<dbReference type="AlphaFoldDB" id="A0A1I1WZH0"/>
<evidence type="ECO:0000256" key="5">
    <source>
        <dbReference type="ARBA" id="ARBA00023163"/>
    </source>
</evidence>
<dbReference type="Proteomes" id="UP000199477">
    <property type="component" value="Unassembled WGS sequence"/>
</dbReference>
<dbReference type="InterPro" id="IPR036390">
    <property type="entry name" value="WH_DNA-bd_sf"/>
</dbReference>
<gene>
    <name evidence="7" type="ORF">SAMN02799615_00025</name>
</gene>
<proteinExistence type="inferred from homology"/>
<keyword evidence="7" id="KW-0032">Aminotransferase</keyword>
<evidence type="ECO:0000256" key="4">
    <source>
        <dbReference type="ARBA" id="ARBA00023125"/>
    </source>
</evidence>
<dbReference type="PANTHER" id="PTHR46577:SF2">
    <property type="entry name" value="TRANSCRIPTIONAL REGULATORY PROTEIN"/>
    <property type="match status" value="1"/>
</dbReference>
<evidence type="ECO:0000313" key="8">
    <source>
        <dbReference type="Proteomes" id="UP000199477"/>
    </source>
</evidence>
<dbReference type="Gene3D" id="3.40.640.10">
    <property type="entry name" value="Type I PLP-dependent aspartate aminotransferase-like (Major domain)"/>
    <property type="match status" value="1"/>
</dbReference>
<dbReference type="STRING" id="500610.SAMN02799615_00025"/>
<keyword evidence="7" id="KW-0808">Transferase</keyword>
<evidence type="ECO:0000256" key="2">
    <source>
        <dbReference type="ARBA" id="ARBA00022898"/>
    </source>
</evidence>
<dbReference type="InterPro" id="IPR015424">
    <property type="entry name" value="PyrdxlP-dep_Trfase"/>
</dbReference>
<dbReference type="Pfam" id="PF00392">
    <property type="entry name" value="GntR"/>
    <property type="match status" value="1"/>
</dbReference>
<accession>A0A1I1WZH0</accession>
<reference evidence="8" key="1">
    <citation type="submission" date="2016-10" db="EMBL/GenBank/DDBJ databases">
        <authorList>
            <person name="Varghese N."/>
            <person name="Submissions S."/>
        </authorList>
    </citation>
    <scope>NUCLEOTIDE SEQUENCE [LARGE SCALE GENOMIC DNA]</scope>
    <source>
        <strain evidence="8">UNC178MFTsu3.1</strain>
    </source>
</reference>
<dbReference type="InterPro" id="IPR015422">
    <property type="entry name" value="PyrdxlP-dep_Trfase_small"/>
</dbReference>
<dbReference type="Gene3D" id="1.10.10.10">
    <property type="entry name" value="Winged helix-like DNA-binding domain superfamily/Winged helix DNA-binding domain"/>
    <property type="match status" value="1"/>
</dbReference>
<dbReference type="Pfam" id="PF00155">
    <property type="entry name" value="Aminotran_1_2"/>
    <property type="match status" value="1"/>
</dbReference>
<evidence type="ECO:0000259" key="6">
    <source>
        <dbReference type="PROSITE" id="PS50949"/>
    </source>
</evidence>
<dbReference type="InterPro" id="IPR036388">
    <property type="entry name" value="WH-like_DNA-bd_sf"/>
</dbReference>
<evidence type="ECO:0000256" key="1">
    <source>
        <dbReference type="ARBA" id="ARBA00005384"/>
    </source>
</evidence>
<dbReference type="GO" id="GO:0030170">
    <property type="term" value="F:pyridoxal phosphate binding"/>
    <property type="evidence" value="ECO:0007669"/>
    <property type="project" value="InterPro"/>
</dbReference>
<organism evidence="7 8">
    <name type="scientific">Dyella marensis</name>
    <dbReference type="NCBI Taxonomy" id="500610"/>
    <lineage>
        <taxon>Bacteria</taxon>
        <taxon>Pseudomonadati</taxon>
        <taxon>Pseudomonadota</taxon>
        <taxon>Gammaproteobacteria</taxon>
        <taxon>Lysobacterales</taxon>
        <taxon>Rhodanobacteraceae</taxon>
        <taxon>Dyella</taxon>
    </lineage>
</organism>
<dbReference type="InterPro" id="IPR051446">
    <property type="entry name" value="HTH_trans_reg/aminotransferase"/>
</dbReference>
<dbReference type="GO" id="GO:0008483">
    <property type="term" value="F:transaminase activity"/>
    <property type="evidence" value="ECO:0007669"/>
    <property type="project" value="UniProtKB-KW"/>
</dbReference>
<dbReference type="SMART" id="SM00345">
    <property type="entry name" value="HTH_GNTR"/>
    <property type="match status" value="1"/>
</dbReference>
<dbReference type="GO" id="GO:0003677">
    <property type="term" value="F:DNA binding"/>
    <property type="evidence" value="ECO:0007669"/>
    <property type="project" value="UniProtKB-KW"/>
</dbReference>
<name>A0A1I1WZH0_9GAMM</name>
<comment type="similarity">
    <text evidence="1">In the C-terminal section; belongs to the class-I pyridoxal-phosphate-dependent aminotransferase family.</text>
</comment>
<evidence type="ECO:0000313" key="7">
    <source>
        <dbReference type="EMBL" id="SFD98853.1"/>
    </source>
</evidence>
<keyword evidence="2" id="KW-0663">Pyridoxal phosphate</keyword>
<keyword evidence="3" id="KW-0805">Transcription regulation</keyword>
<dbReference type="InterPro" id="IPR015421">
    <property type="entry name" value="PyrdxlP-dep_Trfase_major"/>
</dbReference>
<keyword evidence="5" id="KW-0804">Transcription</keyword>
<feature type="domain" description="HTH gntR-type" evidence="6">
    <location>
        <begin position="5"/>
        <end position="73"/>
    </location>
</feature>
<dbReference type="EMBL" id="FONH01000001">
    <property type="protein sequence ID" value="SFD98853.1"/>
    <property type="molecule type" value="Genomic_DNA"/>
</dbReference>
<dbReference type="InterPro" id="IPR000524">
    <property type="entry name" value="Tscrpt_reg_HTH_GntR"/>
</dbReference>
<sequence length="463" mass="50467">MERSGTRIKAVMAEIRSRIASRIYMPGTRLPSVRAQARAMQLSVSTVLEAYERLAAEGIIASRRGSGFYVTGPAAPLALTEIGPRLDREVDPLWVSRQSLEANASVLKPGCGWLPPAWLYEAGMRRALRSLARADALELTEYATPLGHPGLRQYLSRRMAVSGIEAVPERILLTESGTQAIDLICRFLLEPGDTVLLDDPCYFNFHALLKAHRVQVIGVPYSPNGPDMEKFDAALREHSPRLYITNSGIHNPTGAALSPVTAHRLLKLADSSDLVIVEDDIFADFELSPAPRLAAFDGLARVIHIGSFSKTISASLRCGYIAARGDWIESLADLKIATSFGGGRLAADVALRALTDSGYRRHMETVRLRLAEAMDKTVARLKAIGIEPWLLPPAGMFLWCRLPHDMDAAAIARTCLADGVVLAPGNAFSQSLSARDFLRFNVSQSTDRRVFDVLARALASAQA</sequence>
<keyword evidence="4 7" id="KW-0238">DNA-binding</keyword>
<keyword evidence="8" id="KW-1185">Reference proteome</keyword>
<dbReference type="SUPFAM" id="SSF46785">
    <property type="entry name" value="Winged helix' DNA-binding domain"/>
    <property type="match status" value="1"/>
</dbReference>
<protein>
    <submittedName>
        <fullName evidence="7">DNA-binding transcriptional regulator, MocR family, contains an aminotransferase domain</fullName>
    </submittedName>
</protein>
<dbReference type="PANTHER" id="PTHR46577">
    <property type="entry name" value="HTH-TYPE TRANSCRIPTIONAL REGULATORY PROTEIN GABR"/>
    <property type="match status" value="1"/>
</dbReference>
<dbReference type="CDD" id="cd00609">
    <property type="entry name" value="AAT_like"/>
    <property type="match status" value="1"/>
</dbReference>
<dbReference type="RefSeq" id="WP_026634099.1">
    <property type="nucleotide sequence ID" value="NZ_FONH01000001.1"/>
</dbReference>
<dbReference type="CDD" id="cd07377">
    <property type="entry name" value="WHTH_GntR"/>
    <property type="match status" value="1"/>
</dbReference>
<dbReference type="InterPro" id="IPR004839">
    <property type="entry name" value="Aminotransferase_I/II_large"/>
</dbReference>
<dbReference type="Gene3D" id="3.90.1150.10">
    <property type="entry name" value="Aspartate Aminotransferase, domain 1"/>
    <property type="match status" value="1"/>
</dbReference>
<evidence type="ECO:0000256" key="3">
    <source>
        <dbReference type="ARBA" id="ARBA00023015"/>
    </source>
</evidence>